<organism evidence="5 6">
    <name type="scientific">Leptospira jelokensis</name>
    <dbReference type="NCBI Taxonomy" id="2484931"/>
    <lineage>
        <taxon>Bacteria</taxon>
        <taxon>Pseudomonadati</taxon>
        <taxon>Spirochaetota</taxon>
        <taxon>Spirochaetia</taxon>
        <taxon>Leptospirales</taxon>
        <taxon>Leptospiraceae</taxon>
        <taxon>Leptospira</taxon>
    </lineage>
</organism>
<dbReference type="PANTHER" id="PTHR12599:SF0">
    <property type="entry name" value="PTERIN-4-ALPHA-CARBINOLAMINE DEHYDRATASE"/>
    <property type="match status" value="1"/>
</dbReference>
<dbReference type="InterPro" id="IPR036428">
    <property type="entry name" value="PCD_sf"/>
</dbReference>
<dbReference type="PANTHER" id="PTHR12599">
    <property type="entry name" value="PTERIN-4-ALPHA-CARBINOLAMINE DEHYDRATASE"/>
    <property type="match status" value="1"/>
</dbReference>
<accession>A0A4Z0ZQ19</accession>
<dbReference type="Pfam" id="PF01329">
    <property type="entry name" value="Pterin_4a"/>
    <property type="match status" value="1"/>
</dbReference>
<dbReference type="GO" id="GO:0006729">
    <property type="term" value="P:tetrahydrobiopterin biosynthetic process"/>
    <property type="evidence" value="ECO:0007669"/>
    <property type="project" value="InterPro"/>
</dbReference>
<evidence type="ECO:0000256" key="1">
    <source>
        <dbReference type="ARBA" id="ARBA00001554"/>
    </source>
</evidence>
<dbReference type="EMBL" id="RQGH01000033">
    <property type="protein sequence ID" value="TGL59859.1"/>
    <property type="molecule type" value="Genomic_DNA"/>
</dbReference>
<dbReference type="Proteomes" id="UP000297567">
    <property type="component" value="Unassembled WGS sequence"/>
</dbReference>
<dbReference type="Gene3D" id="3.30.1360.20">
    <property type="entry name" value="Transcriptional coactivator/pterin dehydratase"/>
    <property type="match status" value="1"/>
</dbReference>
<evidence type="ECO:0000313" key="5">
    <source>
        <dbReference type="EMBL" id="TGL59859.1"/>
    </source>
</evidence>
<keyword evidence="6" id="KW-1185">Reference proteome</keyword>
<evidence type="ECO:0000256" key="4">
    <source>
        <dbReference type="ARBA" id="ARBA00023239"/>
    </source>
</evidence>
<dbReference type="InterPro" id="IPR001533">
    <property type="entry name" value="Pterin_deHydtase"/>
</dbReference>
<keyword evidence="4" id="KW-0456">Lyase</keyword>
<dbReference type="SUPFAM" id="SSF55248">
    <property type="entry name" value="PCD-like"/>
    <property type="match status" value="1"/>
</dbReference>
<sequence length="100" mass="11814">MKQGLQKLTDSEIQLVLDRYPEWKLELANGLHSFRFEKKFSSFSSAFSFLTKLALVSESLDHHAEIWNSYDLVRLKLYTHDQNGLTKKDEAFIERLMKFD</sequence>
<evidence type="ECO:0000256" key="2">
    <source>
        <dbReference type="ARBA" id="ARBA00006472"/>
    </source>
</evidence>
<dbReference type="GO" id="GO:0008124">
    <property type="term" value="F:4-alpha-hydroxytetrahydrobiopterin dehydratase activity"/>
    <property type="evidence" value="ECO:0007669"/>
    <property type="project" value="UniProtKB-EC"/>
</dbReference>
<evidence type="ECO:0000313" key="6">
    <source>
        <dbReference type="Proteomes" id="UP000297567"/>
    </source>
</evidence>
<protein>
    <recommendedName>
        <fullName evidence="3">4a-hydroxytetrahydrobiopterin dehydratase</fullName>
        <ecNumber evidence="3">4.2.1.96</ecNumber>
    </recommendedName>
</protein>
<comment type="catalytic activity">
    <reaction evidence="1">
        <text>(4aS,6R)-4a-hydroxy-L-erythro-5,6,7,8-tetrahydrobiopterin = (6R)-L-erythro-6,7-dihydrobiopterin + H2O</text>
        <dbReference type="Rhea" id="RHEA:11920"/>
        <dbReference type="ChEBI" id="CHEBI:15377"/>
        <dbReference type="ChEBI" id="CHEBI:15642"/>
        <dbReference type="ChEBI" id="CHEBI:43120"/>
        <dbReference type="EC" id="4.2.1.96"/>
    </reaction>
</comment>
<dbReference type="RefSeq" id="WP_135644661.1">
    <property type="nucleotide sequence ID" value="NZ_RQGH01000033.1"/>
</dbReference>
<comment type="caution">
    <text evidence="5">The sequence shown here is derived from an EMBL/GenBank/DDBJ whole genome shotgun (WGS) entry which is preliminary data.</text>
</comment>
<reference evidence="5" key="1">
    <citation type="journal article" date="2019" name="PLoS Negl. Trop. Dis.">
        <title>Revisiting the worldwide diversity of Leptospira species in the environment.</title>
        <authorList>
            <person name="Vincent A.T."/>
            <person name="Schiettekatte O."/>
            <person name="Bourhy P."/>
            <person name="Veyrier F.J."/>
            <person name="Picardeau M."/>
        </authorList>
    </citation>
    <scope>NUCLEOTIDE SEQUENCE [LARGE SCALE GENOMIC DNA]</scope>
    <source>
        <strain evidence="5">201702451</strain>
    </source>
</reference>
<dbReference type="AlphaFoldDB" id="A0A4Z0ZQ19"/>
<gene>
    <name evidence="5" type="ORF">EHQ62_15965</name>
</gene>
<evidence type="ECO:0000256" key="3">
    <source>
        <dbReference type="ARBA" id="ARBA00013252"/>
    </source>
</evidence>
<comment type="similarity">
    <text evidence="2">Belongs to the pterin-4-alpha-carbinolamine dehydratase family.</text>
</comment>
<dbReference type="EC" id="4.2.1.96" evidence="3"/>
<proteinExistence type="inferred from homology"/>
<name>A0A4Z0ZQ19_9LEPT</name>